<name>A0AA38RV10_9PEZI</name>
<feature type="region of interest" description="Disordered" evidence="1">
    <location>
        <begin position="1"/>
        <end position="21"/>
    </location>
</feature>
<dbReference type="AlphaFoldDB" id="A0AA38RV10"/>
<comment type="caution">
    <text evidence="2">The sequence shown here is derived from an EMBL/GenBank/DDBJ whole genome shotgun (WGS) entry which is preliminary data.</text>
</comment>
<proteinExistence type="predicted"/>
<protein>
    <submittedName>
        <fullName evidence="2">Uncharacterized protein</fullName>
    </submittedName>
</protein>
<reference evidence="2" key="1">
    <citation type="submission" date="2022-07" db="EMBL/GenBank/DDBJ databases">
        <title>Fungi with potential for degradation of polypropylene.</title>
        <authorList>
            <person name="Gostincar C."/>
        </authorList>
    </citation>
    <scope>NUCLEOTIDE SEQUENCE</scope>
    <source>
        <strain evidence="2">EXF-13287</strain>
    </source>
</reference>
<accession>A0AA38RV10</accession>
<evidence type="ECO:0000313" key="3">
    <source>
        <dbReference type="Proteomes" id="UP001174691"/>
    </source>
</evidence>
<dbReference type="EMBL" id="JANBVN010000034">
    <property type="protein sequence ID" value="KAJ9160544.1"/>
    <property type="molecule type" value="Genomic_DNA"/>
</dbReference>
<keyword evidence="3" id="KW-1185">Reference proteome</keyword>
<evidence type="ECO:0000313" key="2">
    <source>
        <dbReference type="EMBL" id="KAJ9160544.1"/>
    </source>
</evidence>
<evidence type="ECO:0000256" key="1">
    <source>
        <dbReference type="SAM" id="MobiDB-lite"/>
    </source>
</evidence>
<dbReference type="Proteomes" id="UP001174691">
    <property type="component" value="Unassembled WGS sequence"/>
</dbReference>
<organism evidence="2 3">
    <name type="scientific">Coniochaeta hoffmannii</name>
    <dbReference type="NCBI Taxonomy" id="91930"/>
    <lineage>
        <taxon>Eukaryota</taxon>
        <taxon>Fungi</taxon>
        <taxon>Dikarya</taxon>
        <taxon>Ascomycota</taxon>
        <taxon>Pezizomycotina</taxon>
        <taxon>Sordariomycetes</taxon>
        <taxon>Sordariomycetidae</taxon>
        <taxon>Coniochaetales</taxon>
        <taxon>Coniochaetaceae</taxon>
        <taxon>Coniochaeta</taxon>
    </lineage>
</organism>
<gene>
    <name evidence="2" type="ORF">NKR19_g3156</name>
</gene>
<sequence>MGDQSSASGAPSTPGLSQVQESVSTANQTLSLVQGVDQLFGNPISHAVQTRRRKAEKRAFLGEWHDFLYDSRADMYYTPVLEKSRFWHYLTQTRGYLRPEGKCAATAGWAKLLYSLGITPKKSMVSRRLKTSSVFENHSTAVHLEVDGEVICHIINLYGKPESNRTVTVEGLKRDVEWTTILGVFALVRVGRGHGATWKVAYRPASDRSLEAVKVPFSGCLGGWTQLDADRILPMYELALDLGTSDATMAWPDKASRLKVRTEALFQNLSRLMLNRQGRVPGARNTLLITASWLAEPDRILRRLTSNGGTDNSFLYDVLRLVDAYAGPEDKKAELKRRVHWVFCAEQTEVGSPLSAMGPMSPGPDREETDPDSYSFAFEFFEHHEDPSPNFQDTEWEYVLSSMIREVLKGYGQSQVGPWKKTLHDNAEAVSEYILWCDPLSGGRRAHVDSHHVCLLVRDRSSRLWSMPWLRLEQAPDTVGHGTHEMSSWGLPADGFNYISQQ</sequence>